<dbReference type="InterPro" id="IPR039948">
    <property type="entry name" value="ELC1"/>
</dbReference>
<comment type="subcellular location">
    <subcellularLocation>
        <location evidence="1">Nucleus</location>
    </subcellularLocation>
</comment>
<gene>
    <name evidence="6" type="ORF">FOZ60_001958</name>
</gene>
<evidence type="ECO:0000313" key="6">
    <source>
        <dbReference type="EMBL" id="KAF4689184.1"/>
    </source>
</evidence>
<accession>A0A7J6NZ83</accession>
<dbReference type="InterPro" id="IPR011333">
    <property type="entry name" value="SKP1/BTB/POZ_sf"/>
</dbReference>
<dbReference type="FunFam" id="3.30.710.10:FF:000035">
    <property type="entry name" value="Elongin C transcription elongation factor"/>
    <property type="match status" value="1"/>
</dbReference>
<dbReference type="OrthoDB" id="331081at2759"/>
<dbReference type="GO" id="GO:0006511">
    <property type="term" value="P:ubiquitin-dependent protein catabolic process"/>
    <property type="evidence" value="ECO:0007669"/>
    <property type="project" value="InterPro"/>
</dbReference>
<keyword evidence="4" id="KW-0539">Nucleus</keyword>
<dbReference type="InterPro" id="IPR016073">
    <property type="entry name" value="Skp1_comp_POZ"/>
</dbReference>
<dbReference type="Proteomes" id="UP000541610">
    <property type="component" value="Unassembled WGS sequence"/>
</dbReference>
<proteinExistence type="inferred from homology"/>
<evidence type="ECO:0000259" key="5">
    <source>
        <dbReference type="Pfam" id="PF03931"/>
    </source>
</evidence>
<dbReference type="PANTHER" id="PTHR20648">
    <property type="entry name" value="ELONGIN-C"/>
    <property type="match status" value="1"/>
</dbReference>
<evidence type="ECO:0000256" key="1">
    <source>
        <dbReference type="ARBA" id="ARBA00004123"/>
    </source>
</evidence>
<protein>
    <recommendedName>
        <fullName evidence="3">Elongin-C</fullName>
    </recommendedName>
</protein>
<evidence type="ECO:0000256" key="3">
    <source>
        <dbReference type="ARBA" id="ARBA00021347"/>
    </source>
</evidence>
<feature type="domain" description="SKP1 component POZ" evidence="5">
    <location>
        <begin position="31"/>
        <end position="88"/>
    </location>
</feature>
<dbReference type="AlphaFoldDB" id="A0A7J6NZ83"/>
<dbReference type="EMBL" id="JABANP010000131">
    <property type="protein sequence ID" value="KAF4689184.1"/>
    <property type="molecule type" value="Genomic_DNA"/>
</dbReference>
<evidence type="ECO:0000256" key="4">
    <source>
        <dbReference type="ARBA" id="ARBA00023242"/>
    </source>
</evidence>
<evidence type="ECO:0000313" key="7">
    <source>
        <dbReference type="Proteomes" id="UP000541610"/>
    </source>
</evidence>
<name>A0A7J6NZ83_PEROL</name>
<sequence>MMTTGVLHGMACDHALRISKSCTGPECSACSDGKEIRLDKDIACQAPTIRAMVQGPGRFAESEDGVINLPTIRGKVLSCVVDYLYYLHKYTDSEYHPFSRCPFLPSNMASPRFLLPARLKMLRDISSRTYEHLTVDVWSFLPPVIPNRWQLEKMVEFPQGFVVFDSDCYTREEVYGVYQRNNGRMVHRIDYEEDGSVASEPVFLFKLESAYSSAIVVENYLYYVLRSDETRLRKRSLRKKAQVAAVVQFPEAILNLATAGGQLFVILGTSHDLLRVEPSTLQFTYILNMDYEHWSPERVGEVRFFPSFVDAVAKDGQVTQVLYYTGGSKCRLRLWGLGVGSCEIYYQMMAGEYRFLPGTDSDTCPSFVGIWHQEPQVWIYDMFERVRTEIDGVLRGLKEDGSRFQWVSWYVAPVADTRWEVSVLASERTSQSARSCCLFTLRLQHDPSIVLEPKETIEVF</sequence>
<comment type="similarity">
    <text evidence="2">Belongs to the SKP1 family.</text>
</comment>
<dbReference type="SUPFAM" id="SSF54695">
    <property type="entry name" value="POZ domain"/>
    <property type="match status" value="1"/>
</dbReference>
<reference evidence="6 7" key="1">
    <citation type="submission" date="2020-04" db="EMBL/GenBank/DDBJ databases">
        <title>Perkinsus olseni comparative genomics.</title>
        <authorList>
            <person name="Bogema D.R."/>
        </authorList>
    </citation>
    <scope>NUCLEOTIDE SEQUENCE [LARGE SCALE GENOMIC DNA]</scope>
    <source>
        <strain evidence="6">00978-12</strain>
    </source>
</reference>
<dbReference type="Gene3D" id="3.30.710.10">
    <property type="entry name" value="Potassium Channel Kv1.1, Chain A"/>
    <property type="match status" value="1"/>
</dbReference>
<evidence type="ECO:0000256" key="2">
    <source>
        <dbReference type="ARBA" id="ARBA00009993"/>
    </source>
</evidence>
<organism evidence="6 7">
    <name type="scientific">Perkinsus olseni</name>
    <name type="common">Perkinsus atlanticus</name>
    <dbReference type="NCBI Taxonomy" id="32597"/>
    <lineage>
        <taxon>Eukaryota</taxon>
        <taxon>Sar</taxon>
        <taxon>Alveolata</taxon>
        <taxon>Perkinsozoa</taxon>
        <taxon>Perkinsea</taxon>
        <taxon>Perkinsida</taxon>
        <taxon>Perkinsidae</taxon>
        <taxon>Perkinsus</taxon>
    </lineage>
</organism>
<dbReference type="GO" id="GO:0005634">
    <property type="term" value="C:nucleus"/>
    <property type="evidence" value="ECO:0007669"/>
    <property type="project" value="UniProtKB-SubCell"/>
</dbReference>
<dbReference type="Pfam" id="PF03931">
    <property type="entry name" value="Skp1_POZ"/>
    <property type="match status" value="1"/>
</dbReference>
<comment type="caution">
    <text evidence="6">The sequence shown here is derived from an EMBL/GenBank/DDBJ whole genome shotgun (WGS) entry which is preliminary data.</text>
</comment>